<dbReference type="CDD" id="cd00067">
    <property type="entry name" value="GAL4"/>
    <property type="match status" value="1"/>
</dbReference>
<name>A0A4S3JTH7_9EURO</name>
<dbReference type="Gene3D" id="4.10.240.10">
    <property type="entry name" value="Zn(2)-C6 fungal-type DNA-binding domain"/>
    <property type="match status" value="1"/>
</dbReference>
<proteinExistence type="predicted"/>
<feature type="region of interest" description="Disordered" evidence="5">
    <location>
        <begin position="1"/>
        <end position="20"/>
    </location>
</feature>
<evidence type="ECO:0000313" key="8">
    <source>
        <dbReference type="EMBL" id="THC98538.1"/>
    </source>
</evidence>
<dbReference type="InterPro" id="IPR050675">
    <property type="entry name" value="OAF3"/>
</dbReference>
<protein>
    <recommendedName>
        <fullName evidence="6">Zn(2)-C6 fungal-type domain-containing protein</fullName>
    </recommendedName>
</protein>
<dbReference type="InterPro" id="IPR036864">
    <property type="entry name" value="Zn2-C6_fun-type_DNA-bd_sf"/>
</dbReference>
<feature type="region of interest" description="Disordered" evidence="5">
    <location>
        <begin position="59"/>
        <end position="117"/>
    </location>
</feature>
<evidence type="ECO:0000256" key="2">
    <source>
        <dbReference type="ARBA" id="ARBA00023125"/>
    </source>
</evidence>
<dbReference type="OrthoDB" id="2943660at2759"/>
<evidence type="ECO:0000256" key="5">
    <source>
        <dbReference type="SAM" id="MobiDB-lite"/>
    </source>
</evidence>
<dbReference type="EMBL" id="QUQM01000003">
    <property type="protein sequence ID" value="KAA8648307.1"/>
    <property type="molecule type" value="Genomic_DNA"/>
</dbReference>
<dbReference type="RefSeq" id="XP_033427668.1">
    <property type="nucleotide sequence ID" value="XM_033568862.1"/>
</dbReference>
<dbReference type="PROSITE" id="PS50048">
    <property type="entry name" value="ZN2_CY6_FUNGAL_2"/>
    <property type="match status" value="1"/>
</dbReference>
<dbReference type="PANTHER" id="PTHR31069:SF26">
    <property type="entry name" value="ZN(2)-C6 FUNGAL-TYPE DOMAIN-CONTAINING PROTEIN"/>
    <property type="match status" value="1"/>
</dbReference>
<evidence type="ECO:0000256" key="1">
    <source>
        <dbReference type="ARBA" id="ARBA00023015"/>
    </source>
</evidence>
<feature type="compositionally biased region" description="Basic residues" evidence="5">
    <location>
        <begin position="86"/>
        <end position="98"/>
    </location>
</feature>
<dbReference type="PRINTS" id="PR00755">
    <property type="entry name" value="AFLATOXINBRP"/>
</dbReference>
<gene>
    <name evidence="7" type="ORF">ATNIH1004_004192</name>
    <name evidence="8" type="ORF">EYZ11_001968</name>
</gene>
<dbReference type="SMART" id="SM00066">
    <property type="entry name" value="GAL4"/>
    <property type="match status" value="1"/>
</dbReference>
<evidence type="ECO:0000256" key="3">
    <source>
        <dbReference type="ARBA" id="ARBA00023163"/>
    </source>
</evidence>
<dbReference type="GO" id="GO:0000981">
    <property type="term" value="F:DNA-binding transcription factor activity, RNA polymerase II-specific"/>
    <property type="evidence" value="ECO:0007669"/>
    <property type="project" value="InterPro"/>
</dbReference>
<feature type="compositionally biased region" description="Polar residues" evidence="5">
    <location>
        <begin position="71"/>
        <end position="80"/>
    </location>
</feature>
<organism evidence="8 9">
    <name type="scientific">Aspergillus tanneri</name>
    <dbReference type="NCBI Taxonomy" id="1220188"/>
    <lineage>
        <taxon>Eukaryota</taxon>
        <taxon>Fungi</taxon>
        <taxon>Dikarya</taxon>
        <taxon>Ascomycota</taxon>
        <taxon>Pezizomycotina</taxon>
        <taxon>Eurotiomycetes</taxon>
        <taxon>Eurotiomycetidae</taxon>
        <taxon>Eurotiales</taxon>
        <taxon>Aspergillaceae</taxon>
        <taxon>Aspergillus</taxon>
        <taxon>Aspergillus subgen. Circumdati</taxon>
    </lineage>
</organism>
<reference evidence="8 9" key="1">
    <citation type="submission" date="2019-03" db="EMBL/GenBank/DDBJ databases">
        <title>The genome sequence of a newly discovered highly antifungal drug resistant Aspergillus species, Aspergillus tanneri NIH 1004.</title>
        <authorList>
            <person name="Mounaud S."/>
            <person name="Singh I."/>
            <person name="Joardar V."/>
            <person name="Pakala S."/>
            <person name="Pakala S."/>
            <person name="Venepally P."/>
            <person name="Hoover J."/>
            <person name="Nierman W."/>
            <person name="Chung J."/>
            <person name="Losada L."/>
        </authorList>
    </citation>
    <scope>NUCLEOTIDE SEQUENCE [LARGE SCALE GENOMIC DNA]</scope>
    <source>
        <strain evidence="8 9">NIH1004</strain>
    </source>
</reference>
<dbReference type="Proteomes" id="UP000324241">
    <property type="component" value="Unassembled WGS sequence"/>
</dbReference>
<sequence>MNPDRQSRSSMDPLPRSVKVRSTCNACQQAKIRCSHEKPSCRRCQKHRIECIYSMSRRLGRPAKKRESTHDSQSLSQEPSTFPRHQPSRRVRSPKKSKVKEESVPDSLNEGHFHGPAEKTALDKGLLDDSIIDDIAIEDTGLQSSSFLDPGEASPFPGPSHIPSSCAYDIANVPPPKASDTIDLSPDSWLQDLVPIQPPEIGSDRNLMHAMGANNINSDGVFPVIPMEIKDLPCSMGVTISSPRLQEQPMMTGCDATDRVLPSLNGDRSDCTQAMASVPPSYVEDPHHDLLVWPQALSPSMEAFPVRQPAKMKPVEFLAPSKAPRRGHEYNHQSDDHRIDPHILIATAARQYQCQCHEQAVHELMQMNLLVSRTGSIVTIDSILSCQRVLQQLTDTVLQCGVCSKTMVNLLIVVVVSIDSLVTTLEAITSVENGLVDGLFCEHPNSRIQENRPEGSSSGRRHKGDGMHFKAQVEACPLLVGGFCVPADEKFTFVQQVLHARLCGLLGTVRRIQFFTQEVHTISASQGKLIMMMETDRKLRLIMMKMRMLTRR</sequence>
<dbReference type="GeneID" id="54326894"/>
<dbReference type="Proteomes" id="UP000308092">
    <property type="component" value="Unassembled WGS sequence"/>
</dbReference>
<dbReference type="GO" id="GO:0003677">
    <property type="term" value="F:DNA binding"/>
    <property type="evidence" value="ECO:0007669"/>
    <property type="project" value="UniProtKB-KW"/>
</dbReference>
<keyword evidence="1" id="KW-0805">Transcription regulation</keyword>
<evidence type="ECO:0000313" key="10">
    <source>
        <dbReference type="Proteomes" id="UP000324241"/>
    </source>
</evidence>
<evidence type="ECO:0000259" key="6">
    <source>
        <dbReference type="PROSITE" id="PS50048"/>
    </source>
</evidence>
<feature type="compositionally biased region" description="Basic and acidic residues" evidence="5">
    <location>
        <begin position="99"/>
        <end position="117"/>
    </location>
</feature>
<dbReference type="VEuPathDB" id="FungiDB:EYZ11_001968"/>
<feature type="domain" description="Zn(2)-C6 fungal-type" evidence="6">
    <location>
        <begin position="23"/>
        <end position="53"/>
    </location>
</feature>
<comment type="caution">
    <text evidence="8">The sequence shown here is derived from an EMBL/GenBank/DDBJ whole genome shotgun (WGS) entry which is preliminary data.</text>
</comment>
<evidence type="ECO:0000313" key="7">
    <source>
        <dbReference type="EMBL" id="KAA8648307.1"/>
    </source>
</evidence>
<dbReference type="InterPro" id="IPR001138">
    <property type="entry name" value="Zn2Cys6_DnaBD"/>
</dbReference>
<dbReference type="GO" id="GO:0009893">
    <property type="term" value="P:positive regulation of metabolic process"/>
    <property type="evidence" value="ECO:0007669"/>
    <property type="project" value="UniProtKB-ARBA"/>
</dbReference>
<dbReference type="PANTHER" id="PTHR31069">
    <property type="entry name" value="OLEATE-ACTIVATED TRANSCRIPTION FACTOR 1-RELATED"/>
    <property type="match status" value="1"/>
</dbReference>
<evidence type="ECO:0000313" key="9">
    <source>
        <dbReference type="Proteomes" id="UP000308092"/>
    </source>
</evidence>
<dbReference type="Pfam" id="PF00172">
    <property type="entry name" value="Zn_clus"/>
    <property type="match status" value="1"/>
</dbReference>
<accession>A0A4S3JTH7</accession>
<dbReference type="EMBL" id="SOSA01000041">
    <property type="protein sequence ID" value="THC98538.1"/>
    <property type="molecule type" value="Genomic_DNA"/>
</dbReference>
<dbReference type="GO" id="GO:0008270">
    <property type="term" value="F:zinc ion binding"/>
    <property type="evidence" value="ECO:0007669"/>
    <property type="project" value="InterPro"/>
</dbReference>
<keyword evidence="3" id="KW-0804">Transcription</keyword>
<reference evidence="7 10" key="2">
    <citation type="submission" date="2019-08" db="EMBL/GenBank/DDBJ databases">
        <title>The genome sequence of a newly discovered highly antifungal drug resistant Aspergillus species, Aspergillus tanneri NIH 1004.</title>
        <authorList>
            <person name="Mounaud S."/>
            <person name="Singh I."/>
            <person name="Joardar V."/>
            <person name="Pakala S."/>
            <person name="Pakala S."/>
            <person name="Venepally P."/>
            <person name="Chung J.K."/>
            <person name="Losada L."/>
            <person name="Nierman W.C."/>
        </authorList>
    </citation>
    <scope>NUCLEOTIDE SEQUENCE [LARGE SCALE GENOMIC DNA]</scope>
    <source>
        <strain evidence="7 10">NIH1004</strain>
    </source>
</reference>
<keyword evidence="9" id="KW-1185">Reference proteome</keyword>
<evidence type="ECO:0000256" key="4">
    <source>
        <dbReference type="ARBA" id="ARBA00023242"/>
    </source>
</evidence>
<dbReference type="AlphaFoldDB" id="A0A4S3JTH7"/>
<keyword evidence="2" id="KW-0238">DNA-binding</keyword>
<dbReference type="SUPFAM" id="SSF57701">
    <property type="entry name" value="Zn2/Cys6 DNA-binding domain"/>
    <property type="match status" value="1"/>
</dbReference>
<keyword evidence="4" id="KW-0539">Nucleus</keyword>